<reference evidence="8 9" key="1">
    <citation type="journal article" date="2013" name="Genome Announc.">
        <title>Draft Genome Sequence of the Cellulolytic, Mesophilic, Anaerobic Bacterium Clostridium termitidis Strain CT1112 (DSM 5398).</title>
        <authorList>
            <person name="Lal S."/>
            <person name="Ramachandran U."/>
            <person name="Zhang X."/>
            <person name="Munir R."/>
            <person name="Sparling R."/>
            <person name="Levin D.B."/>
        </authorList>
    </citation>
    <scope>NUCLEOTIDE SEQUENCE [LARGE SCALE GENOMIC DNA]</scope>
    <source>
        <strain evidence="8 9">CT1112</strain>
    </source>
</reference>
<dbReference type="GO" id="GO:0006412">
    <property type="term" value="P:translation"/>
    <property type="evidence" value="ECO:0007669"/>
    <property type="project" value="UniProtKB-UniRule"/>
</dbReference>
<dbReference type="InterPro" id="IPR018258">
    <property type="entry name" value="Ribosomal_bL21_CS"/>
</dbReference>
<dbReference type="RefSeq" id="WP_004630078.1">
    <property type="nucleotide sequence ID" value="NZ_AORV01000065.1"/>
</dbReference>
<keyword evidence="5 6" id="KW-0687">Ribonucleoprotein</keyword>
<dbReference type="AlphaFoldDB" id="S0FKL6"/>
<dbReference type="InterPro" id="IPR036164">
    <property type="entry name" value="bL21-like_sf"/>
</dbReference>
<dbReference type="GO" id="GO:0005840">
    <property type="term" value="C:ribosome"/>
    <property type="evidence" value="ECO:0007669"/>
    <property type="project" value="UniProtKB-KW"/>
</dbReference>
<comment type="subunit">
    <text evidence="6">Part of the 50S ribosomal subunit. Contacts protein L20.</text>
</comment>
<dbReference type="InterPro" id="IPR001787">
    <property type="entry name" value="Ribosomal_bL21"/>
</dbReference>
<dbReference type="EMBL" id="AORV01000065">
    <property type="protein sequence ID" value="EMS69739.1"/>
    <property type="molecule type" value="Genomic_DNA"/>
</dbReference>
<keyword evidence="2 6" id="KW-0699">rRNA-binding</keyword>
<dbReference type="InterPro" id="IPR028909">
    <property type="entry name" value="bL21-like"/>
</dbReference>
<dbReference type="Pfam" id="PF00829">
    <property type="entry name" value="Ribosomal_L21p"/>
    <property type="match status" value="1"/>
</dbReference>
<keyword evidence="4 6" id="KW-0689">Ribosomal protein</keyword>
<evidence type="ECO:0000256" key="3">
    <source>
        <dbReference type="ARBA" id="ARBA00022884"/>
    </source>
</evidence>
<dbReference type="NCBIfam" id="TIGR00061">
    <property type="entry name" value="L21"/>
    <property type="match status" value="1"/>
</dbReference>
<dbReference type="STRING" id="1195236.CTER_4623"/>
<name>S0FKL6_RUMCE</name>
<evidence type="ECO:0000256" key="1">
    <source>
        <dbReference type="ARBA" id="ARBA00008563"/>
    </source>
</evidence>
<dbReference type="PATRIC" id="fig|1195236.3.peg.4804"/>
<sequence>MYAIIMTGGKQYKVQEGDVVFVEKLAAEEGSAFTFDKVLAVSKDGKVNFGAPLLETATVNAKVLSHGKGEKIIVFKYKAKKNYRKKQGHRQPYTKVQIEKINA</sequence>
<evidence type="ECO:0000313" key="8">
    <source>
        <dbReference type="EMBL" id="EMS69739.1"/>
    </source>
</evidence>
<accession>S0FKL6</accession>
<dbReference type="HAMAP" id="MF_01363">
    <property type="entry name" value="Ribosomal_bL21"/>
    <property type="match status" value="1"/>
</dbReference>
<evidence type="ECO:0000256" key="4">
    <source>
        <dbReference type="ARBA" id="ARBA00022980"/>
    </source>
</evidence>
<evidence type="ECO:0000256" key="5">
    <source>
        <dbReference type="ARBA" id="ARBA00023274"/>
    </source>
</evidence>
<evidence type="ECO:0000256" key="2">
    <source>
        <dbReference type="ARBA" id="ARBA00022730"/>
    </source>
</evidence>
<dbReference type="PANTHER" id="PTHR21349:SF0">
    <property type="entry name" value="LARGE RIBOSOMAL SUBUNIT PROTEIN BL21M"/>
    <property type="match status" value="1"/>
</dbReference>
<comment type="caution">
    <text evidence="8">The sequence shown here is derived from an EMBL/GenBank/DDBJ whole genome shotgun (WGS) entry which is preliminary data.</text>
</comment>
<dbReference type="eggNOG" id="COG0261">
    <property type="taxonomic scope" value="Bacteria"/>
</dbReference>
<dbReference type="PROSITE" id="PS01169">
    <property type="entry name" value="RIBOSOMAL_L21"/>
    <property type="match status" value="1"/>
</dbReference>
<keyword evidence="9" id="KW-1185">Reference proteome</keyword>
<dbReference type="GO" id="GO:1990904">
    <property type="term" value="C:ribonucleoprotein complex"/>
    <property type="evidence" value="ECO:0007669"/>
    <property type="project" value="UniProtKB-KW"/>
</dbReference>
<proteinExistence type="inferred from homology"/>
<dbReference type="GO" id="GO:0019843">
    <property type="term" value="F:rRNA binding"/>
    <property type="evidence" value="ECO:0007669"/>
    <property type="project" value="UniProtKB-UniRule"/>
</dbReference>
<dbReference type="PANTHER" id="PTHR21349">
    <property type="entry name" value="50S RIBOSOMAL PROTEIN L21"/>
    <property type="match status" value="1"/>
</dbReference>
<dbReference type="GO" id="GO:0005737">
    <property type="term" value="C:cytoplasm"/>
    <property type="evidence" value="ECO:0007669"/>
    <property type="project" value="UniProtKB-ARBA"/>
</dbReference>
<protein>
    <recommendedName>
        <fullName evidence="6">Large ribosomal subunit protein bL21</fullName>
    </recommendedName>
</protein>
<evidence type="ECO:0000256" key="7">
    <source>
        <dbReference type="RuleBase" id="RU000562"/>
    </source>
</evidence>
<evidence type="ECO:0000256" key="6">
    <source>
        <dbReference type="HAMAP-Rule" id="MF_01363"/>
    </source>
</evidence>
<organism evidence="8 9">
    <name type="scientific">Ruminiclostridium cellobioparum subsp. termitidis CT1112</name>
    <dbReference type="NCBI Taxonomy" id="1195236"/>
    <lineage>
        <taxon>Bacteria</taxon>
        <taxon>Bacillati</taxon>
        <taxon>Bacillota</taxon>
        <taxon>Clostridia</taxon>
        <taxon>Eubacteriales</taxon>
        <taxon>Oscillospiraceae</taxon>
        <taxon>Ruminiclostridium</taxon>
    </lineage>
</organism>
<dbReference type="GO" id="GO:0003735">
    <property type="term" value="F:structural constituent of ribosome"/>
    <property type="evidence" value="ECO:0007669"/>
    <property type="project" value="InterPro"/>
</dbReference>
<dbReference type="Proteomes" id="UP000014155">
    <property type="component" value="Unassembled WGS sequence"/>
</dbReference>
<keyword evidence="3 6" id="KW-0694">RNA-binding</keyword>
<gene>
    <name evidence="6" type="primary">rplU</name>
    <name evidence="8" type="ORF">CTER_4623</name>
</gene>
<comment type="similarity">
    <text evidence="1 6 7">Belongs to the bacterial ribosomal protein bL21 family.</text>
</comment>
<evidence type="ECO:0000313" key="9">
    <source>
        <dbReference type="Proteomes" id="UP000014155"/>
    </source>
</evidence>
<dbReference type="SUPFAM" id="SSF141091">
    <property type="entry name" value="L21p-like"/>
    <property type="match status" value="1"/>
</dbReference>
<comment type="function">
    <text evidence="6 7">This protein binds to 23S rRNA in the presence of protein L20.</text>
</comment>